<dbReference type="PROSITE" id="PS00197">
    <property type="entry name" value="2FE2S_FER_1"/>
    <property type="match status" value="1"/>
</dbReference>
<dbReference type="SUPFAM" id="SSF52343">
    <property type="entry name" value="Ferredoxin reductase-like, C-terminal NADP-linked domain"/>
    <property type="match status" value="1"/>
</dbReference>
<dbReference type="GO" id="GO:0051537">
    <property type="term" value="F:2 iron, 2 sulfur cluster binding"/>
    <property type="evidence" value="ECO:0007669"/>
    <property type="project" value="UniProtKB-KW"/>
</dbReference>
<dbReference type="Gene3D" id="2.40.30.10">
    <property type="entry name" value="Translation factors"/>
    <property type="match status" value="1"/>
</dbReference>
<dbReference type="InterPro" id="IPR006058">
    <property type="entry name" value="2Fe2S_fd_BS"/>
</dbReference>
<evidence type="ECO:0000259" key="7">
    <source>
        <dbReference type="PROSITE" id="PS51384"/>
    </source>
</evidence>
<evidence type="ECO:0000256" key="1">
    <source>
        <dbReference type="ARBA" id="ARBA00022630"/>
    </source>
</evidence>
<dbReference type="InterPro" id="IPR050415">
    <property type="entry name" value="MRET"/>
</dbReference>
<dbReference type="RefSeq" id="WP_151024121.1">
    <property type="nucleotide sequence ID" value="NZ_JACHIB010000015.1"/>
</dbReference>
<dbReference type="SUPFAM" id="SSF54292">
    <property type="entry name" value="2Fe-2S ferredoxin-like"/>
    <property type="match status" value="1"/>
</dbReference>
<dbReference type="CDD" id="cd06185">
    <property type="entry name" value="PDR_like"/>
    <property type="match status" value="1"/>
</dbReference>
<dbReference type="GO" id="GO:0018489">
    <property type="term" value="F:vanillate monooxygenase activity"/>
    <property type="evidence" value="ECO:0007669"/>
    <property type="project" value="UniProtKB-EC"/>
</dbReference>
<dbReference type="AlphaFoldDB" id="A0A7W9TPL8"/>
<evidence type="ECO:0000256" key="3">
    <source>
        <dbReference type="ARBA" id="ARBA00022723"/>
    </source>
</evidence>
<evidence type="ECO:0000313" key="9">
    <source>
        <dbReference type="Proteomes" id="UP000541136"/>
    </source>
</evidence>
<dbReference type="InterPro" id="IPR001041">
    <property type="entry name" value="2Fe-2S_ferredoxin-type"/>
</dbReference>
<keyword evidence="6" id="KW-0411">Iron-sulfur</keyword>
<evidence type="ECO:0000313" key="8">
    <source>
        <dbReference type="EMBL" id="MBB6084580.1"/>
    </source>
</evidence>
<organism evidence="8 9">
    <name type="scientific">Castellaniella defragrans</name>
    <name type="common">Alcaligenes defragrans</name>
    <dbReference type="NCBI Taxonomy" id="75697"/>
    <lineage>
        <taxon>Bacteria</taxon>
        <taxon>Pseudomonadati</taxon>
        <taxon>Pseudomonadota</taxon>
        <taxon>Betaproteobacteria</taxon>
        <taxon>Burkholderiales</taxon>
        <taxon>Alcaligenaceae</taxon>
        <taxon>Castellaniella</taxon>
    </lineage>
</organism>
<comment type="caution">
    <text evidence="8">The sequence shown here is derived from an EMBL/GenBank/DDBJ whole genome shotgun (WGS) entry which is preliminary data.</text>
</comment>
<dbReference type="GO" id="GO:0046872">
    <property type="term" value="F:metal ion binding"/>
    <property type="evidence" value="ECO:0007669"/>
    <property type="project" value="UniProtKB-KW"/>
</dbReference>
<dbReference type="EC" id="1.14.13.82" evidence="8"/>
<protein>
    <submittedName>
        <fullName evidence="8">Vanillate O-demethylase ferredoxin subunit</fullName>
        <ecNumber evidence="8">1.14.13.82</ecNumber>
    </submittedName>
</protein>
<keyword evidence="4 8" id="KW-0560">Oxidoreductase</keyword>
<evidence type="ECO:0000256" key="4">
    <source>
        <dbReference type="ARBA" id="ARBA00023002"/>
    </source>
</evidence>
<keyword evidence="1" id="KW-0285">Flavoprotein</keyword>
<gene>
    <name evidence="8" type="ORF">HNR28_002626</name>
</gene>
<dbReference type="PROSITE" id="PS51384">
    <property type="entry name" value="FAD_FR"/>
    <property type="match status" value="1"/>
</dbReference>
<dbReference type="SUPFAM" id="SSF63380">
    <property type="entry name" value="Riboflavin synthase domain-like"/>
    <property type="match status" value="1"/>
</dbReference>
<dbReference type="InterPro" id="IPR012675">
    <property type="entry name" value="Beta-grasp_dom_sf"/>
</dbReference>
<dbReference type="PRINTS" id="PR00409">
    <property type="entry name" value="PHDIOXRDTASE"/>
</dbReference>
<dbReference type="EMBL" id="JACHIB010000015">
    <property type="protein sequence ID" value="MBB6084580.1"/>
    <property type="molecule type" value="Genomic_DNA"/>
</dbReference>
<reference evidence="8 9" key="1">
    <citation type="submission" date="2020-08" db="EMBL/GenBank/DDBJ databases">
        <title>Genomic Encyclopedia of Type Strains, Phase IV (KMG-IV): sequencing the most valuable type-strain genomes for metagenomic binning, comparative biology and taxonomic classification.</title>
        <authorList>
            <person name="Goeker M."/>
        </authorList>
    </citation>
    <scope>NUCLEOTIDE SEQUENCE [LARGE SCALE GENOMIC DNA]</scope>
    <source>
        <strain evidence="8 9">DSM 12141</strain>
    </source>
</reference>
<feature type="domain" description="FAD-binding FR-type" evidence="7">
    <location>
        <begin position="1"/>
        <end position="107"/>
    </location>
</feature>
<dbReference type="PANTHER" id="PTHR47354">
    <property type="entry name" value="NADH OXIDOREDUCTASE HCR"/>
    <property type="match status" value="1"/>
</dbReference>
<dbReference type="CDD" id="cd00207">
    <property type="entry name" value="fer2"/>
    <property type="match status" value="1"/>
</dbReference>
<evidence type="ECO:0000256" key="2">
    <source>
        <dbReference type="ARBA" id="ARBA00022714"/>
    </source>
</evidence>
<dbReference type="InterPro" id="IPR039261">
    <property type="entry name" value="FNR_nucleotide-bd"/>
</dbReference>
<accession>A0A7W9TPL8</accession>
<dbReference type="InterPro" id="IPR017927">
    <property type="entry name" value="FAD-bd_FR_type"/>
</dbReference>
<dbReference type="InterPro" id="IPR036010">
    <property type="entry name" value="2Fe-2S_ferredoxin-like_sf"/>
</dbReference>
<evidence type="ECO:0000256" key="6">
    <source>
        <dbReference type="ARBA" id="ARBA00023014"/>
    </source>
</evidence>
<dbReference type="GO" id="GO:0008168">
    <property type="term" value="F:methyltransferase activity"/>
    <property type="evidence" value="ECO:0007669"/>
    <property type="project" value="UniProtKB-KW"/>
</dbReference>
<keyword evidence="2" id="KW-0001">2Fe-2S</keyword>
<dbReference type="Gene3D" id="3.10.20.30">
    <property type="match status" value="1"/>
</dbReference>
<evidence type="ECO:0000256" key="5">
    <source>
        <dbReference type="ARBA" id="ARBA00023004"/>
    </source>
</evidence>
<dbReference type="PANTHER" id="PTHR47354:SF1">
    <property type="entry name" value="CARNITINE MONOOXYGENASE REDUCTASE SUBUNIT"/>
    <property type="match status" value="1"/>
</dbReference>
<dbReference type="Pfam" id="PF00111">
    <property type="entry name" value="Fer2"/>
    <property type="match status" value="1"/>
</dbReference>
<keyword evidence="3" id="KW-0479">Metal-binding</keyword>
<dbReference type="Proteomes" id="UP000541136">
    <property type="component" value="Unassembled WGS sequence"/>
</dbReference>
<dbReference type="Gene3D" id="3.40.50.80">
    <property type="entry name" value="Nucleotide-binding domain of ferredoxin-NADP reductase (FNR) module"/>
    <property type="match status" value="1"/>
</dbReference>
<dbReference type="GO" id="GO:0032259">
    <property type="term" value="P:methylation"/>
    <property type="evidence" value="ECO:0007669"/>
    <property type="project" value="UniProtKB-KW"/>
</dbReference>
<proteinExistence type="predicted"/>
<keyword evidence="5" id="KW-0408">Iron</keyword>
<keyword evidence="8" id="KW-0489">Methyltransferase</keyword>
<name>A0A7W9TPL8_CASDE</name>
<dbReference type="InterPro" id="IPR017938">
    <property type="entry name" value="Riboflavin_synthase-like_b-brl"/>
</dbReference>
<keyword evidence="8" id="KW-0808">Transferase</keyword>
<sequence>MASPIKHLQLLVQALDEPVPGVKRLLLADQDGWRLPAFRPGAHIDLHLDGGLVRTYSLCNEPEDNRRYIVAVKKEANGRGGSRYIHETLRPGQTIGVSVPRGGLEFADSAMNVFIAGGIGITPFVSAIRTLERQGRNDYVLHWASMGPPSLGDMLQPALSAGRVHLYDTRRVAPPDLGTLIRQYGDTAKVFCCGPGGMLDAVEALVADWPEDRKHIERFVAPAHTPDPSVKPYRVVLAKSGREKDVLPEIGLLATLESMDADIIVSCGGGICGACRTPWSEGPPIHHDRVLTPREREREVCVCVADCAGPTLVLDI</sequence>